<organism evidence="7">
    <name type="scientific">uncultured Thermomicrobiales bacterium</name>
    <dbReference type="NCBI Taxonomy" id="1645740"/>
    <lineage>
        <taxon>Bacteria</taxon>
        <taxon>Pseudomonadati</taxon>
        <taxon>Thermomicrobiota</taxon>
        <taxon>Thermomicrobia</taxon>
        <taxon>Thermomicrobiales</taxon>
        <taxon>environmental samples</taxon>
    </lineage>
</organism>
<dbReference type="Gene3D" id="3.30.200.20">
    <property type="entry name" value="Phosphorylase Kinase, domain 1"/>
    <property type="match status" value="1"/>
</dbReference>
<evidence type="ECO:0000256" key="3">
    <source>
        <dbReference type="ARBA" id="ARBA00022777"/>
    </source>
</evidence>
<feature type="region of interest" description="Disordered" evidence="5">
    <location>
        <begin position="1"/>
        <end position="39"/>
    </location>
</feature>
<evidence type="ECO:0000259" key="6">
    <source>
        <dbReference type="PROSITE" id="PS50011"/>
    </source>
</evidence>
<dbReference type="CDD" id="cd14014">
    <property type="entry name" value="STKc_PknB_like"/>
    <property type="match status" value="1"/>
</dbReference>
<dbReference type="GO" id="GO:0005524">
    <property type="term" value="F:ATP binding"/>
    <property type="evidence" value="ECO:0007669"/>
    <property type="project" value="UniProtKB-KW"/>
</dbReference>
<proteinExistence type="predicted"/>
<protein>
    <recommendedName>
        <fullName evidence="6">Protein kinase domain-containing protein</fullName>
    </recommendedName>
</protein>
<feature type="domain" description="Protein kinase" evidence="6">
    <location>
        <begin position="48"/>
        <end position="311"/>
    </location>
</feature>
<dbReference type="PANTHER" id="PTHR43289">
    <property type="entry name" value="MITOGEN-ACTIVATED PROTEIN KINASE KINASE KINASE 20-RELATED"/>
    <property type="match status" value="1"/>
</dbReference>
<keyword evidence="4" id="KW-0067">ATP-binding</keyword>
<feature type="region of interest" description="Disordered" evidence="5">
    <location>
        <begin position="321"/>
        <end position="394"/>
    </location>
</feature>
<dbReference type="SUPFAM" id="SSF56112">
    <property type="entry name" value="Protein kinase-like (PK-like)"/>
    <property type="match status" value="1"/>
</dbReference>
<gene>
    <name evidence="7" type="ORF">AVDCRST_MAG49-559</name>
</gene>
<dbReference type="PANTHER" id="PTHR43289:SF6">
    <property type="entry name" value="SERINE_THREONINE-PROTEIN KINASE NEKL-3"/>
    <property type="match status" value="1"/>
</dbReference>
<accession>A0A6J4U1I9</accession>
<dbReference type="InterPro" id="IPR000719">
    <property type="entry name" value="Prot_kinase_dom"/>
</dbReference>
<dbReference type="PROSITE" id="PS50011">
    <property type="entry name" value="PROTEIN_KINASE_DOM"/>
    <property type="match status" value="1"/>
</dbReference>
<evidence type="ECO:0000256" key="2">
    <source>
        <dbReference type="ARBA" id="ARBA00022741"/>
    </source>
</evidence>
<evidence type="ECO:0000256" key="5">
    <source>
        <dbReference type="SAM" id="MobiDB-lite"/>
    </source>
</evidence>
<dbReference type="Gene3D" id="1.10.510.10">
    <property type="entry name" value="Transferase(Phosphotransferase) domain 1"/>
    <property type="match status" value="1"/>
</dbReference>
<dbReference type="InterPro" id="IPR008266">
    <property type="entry name" value="Tyr_kinase_AS"/>
</dbReference>
<dbReference type="Pfam" id="PF00069">
    <property type="entry name" value="Pkinase"/>
    <property type="match status" value="1"/>
</dbReference>
<dbReference type="PROSITE" id="PS00109">
    <property type="entry name" value="PROTEIN_KINASE_TYR"/>
    <property type="match status" value="1"/>
</dbReference>
<sequence length="394" mass="41950">MRVDATATAEWGASDQPDEAVAGAQVGPPAQPGAPGEDGTVVANRYAVDLGEPLGTGGMAVVYRGRDLRTRRQVALRTLRAEYRGNPATRARFRHETRLQAFASHPNIARVFDLHEDQEAPWAVHEYVPGPSLQELLRERGPFPPAEVADLLDQVAAALAHLHAKGLVHLDVTPKNLLVTPEGVVKLIDFGLAQHAGLVQEPIGGATFGTAAYLAPEQARGEPVEPTTDIYALGCVVYELLTGEPPFTLESVGGTKHDVVRAHLERTPLPPSKARPDLDLPPAVDDVLLWALAKPPNERYHDVTSFARLFRSAVERQPIGDLASGTTPLPPLQTSAADRASTRRVGGPVPRPPTTAPPVVRNRAHMPPPLATLGGPPTAAEASTARRPVAEVGS</sequence>
<evidence type="ECO:0000256" key="4">
    <source>
        <dbReference type="ARBA" id="ARBA00022840"/>
    </source>
</evidence>
<name>A0A6J4U1I9_9BACT</name>
<evidence type="ECO:0000256" key="1">
    <source>
        <dbReference type="ARBA" id="ARBA00022679"/>
    </source>
</evidence>
<keyword evidence="2" id="KW-0547">Nucleotide-binding</keyword>
<reference evidence="7" key="1">
    <citation type="submission" date="2020-02" db="EMBL/GenBank/DDBJ databases">
        <authorList>
            <person name="Meier V. D."/>
        </authorList>
    </citation>
    <scope>NUCLEOTIDE SEQUENCE</scope>
    <source>
        <strain evidence="7">AVDCRST_MAG49</strain>
    </source>
</reference>
<keyword evidence="3" id="KW-0418">Kinase</keyword>
<keyword evidence="1" id="KW-0808">Transferase</keyword>
<feature type="compositionally biased region" description="Polar residues" evidence="5">
    <location>
        <begin position="324"/>
        <end position="336"/>
    </location>
</feature>
<dbReference type="GO" id="GO:0004674">
    <property type="term" value="F:protein serine/threonine kinase activity"/>
    <property type="evidence" value="ECO:0007669"/>
    <property type="project" value="TreeGrafter"/>
</dbReference>
<feature type="compositionally biased region" description="Low complexity" evidence="5">
    <location>
        <begin position="371"/>
        <end position="380"/>
    </location>
</feature>
<dbReference type="EMBL" id="CADCWG010000033">
    <property type="protein sequence ID" value="CAA9538339.1"/>
    <property type="molecule type" value="Genomic_DNA"/>
</dbReference>
<dbReference type="AlphaFoldDB" id="A0A6J4U1I9"/>
<feature type="non-terminal residue" evidence="7">
    <location>
        <position position="394"/>
    </location>
</feature>
<dbReference type="InterPro" id="IPR011009">
    <property type="entry name" value="Kinase-like_dom_sf"/>
</dbReference>
<evidence type="ECO:0000313" key="7">
    <source>
        <dbReference type="EMBL" id="CAA9538339.1"/>
    </source>
</evidence>